<accession>A0A5B7X1E7</accession>
<keyword evidence="1" id="KW-0812">Transmembrane</keyword>
<dbReference type="OrthoDB" id="9808870at2"/>
<keyword evidence="1" id="KW-0472">Membrane</keyword>
<reference evidence="2 3" key="1">
    <citation type="submission" date="2019-06" db="EMBL/GenBank/DDBJ databases">
        <title>Complete genome sequence of Antarcticibacterium flavum KCTC 52984T from an Antarctic marine sediment.</title>
        <authorList>
            <person name="Lee Y.M."/>
            <person name="Shin S.C."/>
        </authorList>
    </citation>
    <scope>NUCLEOTIDE SEQUENCE [LARGE SCALE GENOMIC DNA]</scope>
    <source>
        <strain evidence="2 3">KCTC 52984</strain>
    </source>
</reference>
<evidence type="ECO:0000313" key="2">
    <source>
        <dbReference type="EMBL" id="QCY69414.1"/>
    </source>
</evidence>
<dbReference type="RefSeq" id="WP_139065982.1">
    <property type="nucleotide sequence ID" value="NZ_CP040812.1"/>
</dbReference>
<dbReference type="EMBL" id="CP040812">
    <property type="protein sequence ID" value="QCY69414.1"/>
    <property type="molecule type" value="Genomic_DNA"/>
</dbReference>
<feature type="transmembrane region" description="Helical" evidence="1">
    <location>
        <begin position="20"/>
        <end position="36"/>
    </location>
</feature>
<evidence type="ECO:0000256" key="1">
    <source>
        <dbReference type="SAM" id="Phobius"/>
    </source>
</evidence>
<dbReference type="InterPro" id="IPR032809">
    <property type="entry name" value="Put_HupE_UreJ"/>
</dbReference>
<gene>
    <name evidence="2" type="ORF">FHG64_08420</name>
</gene>
<feature type="transmembrane region" description="Helical" evidence="1">
    <location>
        <begin position="71"/>
        <end position="90"/>
    </location>
</feature>
<organism evidence="2 3">
    <name type="scientific">Antarcticibacterium flavum</name>
    <dbReference type="NCBI Taxonomy" id="2058175"/>
    <lineage>
        <taxon>Bacteria</taxon>
        <taxon>Pseudomonadati</taxon>
        <taxon>Bacteroidota</taxon>
        <taxon>Flavobacteriia</taxon>
        <taxon>Flavobacteriales</taxon>
        <taxon>Flavobacteriaceae</taxon>
        <taxon>Antarcticibacterium</taxon>
    </lineage>
</organism>
<sequence length="196" mass="22479">MSEFWLYFNLGLEHVLDWNAYDHILFLIVLVAAYSFSSWRRVLSLVTIFFLGHTVALFLSVYQVVSISSKWIELLIAVTILVTALFNLFTAKRKEKQLNAGLLYFSTGFFGLIHGFGFSTFFKMVAGNQETKFLPLIEFALGIEAALIIVAFVVLLFSFIFQNFFRVSRRDWIIVTSSIVIGVILPILRENIQPFL</sequence>
<evidence type="ECO:0000313" key="3">
    <source>
        <dbReference type="Proteomes" id="UP000309016"/>
    </source>
</evidence>
<dbReference type="Pfam" id="PF13795">
    <property type="entry name" value="HupE_UreJ_2"/>
    <property type="match status" value="1"/>
</dbReference>
<keyword evidence="3" id="KW-1185">Reference proteome</keyword>
<feature type="transmembrane region" description="Helical" evidence="1">
    <location>
        <begin position="134"/>
        <end position="160"/>
    </location>
</feature>
<dbReference type="Proteomes" id="UP000309016">
    <property type="component" value="Chromosome"/>
</dbReference>
<dbReference type="KEGG" id="afla:FHG64_08420"/>
<feature type="transmembrane region" description="Helical" evidence="1">
    <location>
        <begin position="102"/>
        <end position="122"/>
    </location>
</feature>
<name>A0A5B7X1E7_9FLAO</name>
<dbReference type="AlphaFoldDB" id="A0A5B7X1E7"/>
<feature type="transmembrane region" description="Helical" evidence="1">
    <location>
        <begin position="172"/>
        <end position="188"/>
    </location>
</feature>
<protein>
    <submittedName>
        <fullName evidence="2">HupE/UreJ family protein</fullName>
    </submittedName>
</protein>
<keyword evidence="1" id="KW-1133">Transmembrane helix</keyword>
<proteinExistence type="predicted"/>
<feature type="transmembrane region" description="Helical" evidence="1">
    <location>
        <begin position="43"/>
        <end position="65"/>
    </location>
</feature>